<keyword evidence="2 6" id="KW-0396">Initiation factor</keyword>
<dbReference type="PANTHER" id="PTHR11960">
    <property type="entry name" value="EUKARYOTIC TRANSLATION INITIATION FACTOR 4E RELATED"/>
    <property type="match status" value="1"/>
</dbReference>
<dbReference type="InterPro" id="IPR001040">
    <property type="entry name" value="TIF_eIF_4E"/>
</dbReference>
<dbReference type="Pfam" id="PF01652">
    <property type="entry name" value="IF4E"/>
    <property type="match status" value="1"/>
</dbReference>
<dbReference type="EMBL" id="MBFT01000094">
    <property type="protein sequence ID" value="PVU97908.1"/>
    <property type="molecule type" value="Genomic_DNA"/>
</dbReference>
<organism evidence="7 8">
    <name type="scientific">Furculomyces boomerangus</name>
    <dbReference type="NCBI Taxonomy" id="61424"/>
    <lineage>
        <taxon>Eukaryota</taxon>
        <taxon>Fungi</taxon>
        <taxon>Fungi incertae sedis</taxon>
        <taxon>Zoopagomycota</taxon>
        <taxon>Kickxellomycotina</taxon>
        <taxon>Harpellomycetes</taxon>
        <taxon>Harpellales</taxon>
        <taxon>Harpellaceae</taxon>
        <taxon>Furculomyces</taxon>
    </lineage>
</organism>
<dbReference type="AlphaFoldDB" id="A0A2T9YZY8"/>
<evidence type="ECO:0000313" key="7">
    <source>
        <dbReference type="EMBL" id="PVU97908.1"/>
    </source>
</evidence>
<dbReference type="Gene3D" id="3.30.760.10">
    <property type="entry name" value="RNA Cap, Translation Initiation Factor Eif4e"/>
    <property type="match status" value="1"/>
</dbReference>
<dbReference type="GO" id="GO:0006417">
    <property type="term" value="P:regulation of translation"/>
    <property type="evidence" value="ECO:0007669"/>
    <property type="project" value="UniProtKB-KW"/>
</dbReference>
<gene>
    <name evidence="7" type="ORF">BB559_001860</name>
</gene>
<proteinExistence type="inferred from homology"/>
<comment type="caution">
    <text evidence="7">The sequence shown here is derived from an EMBL/GenBank/DDBJ whole genome shotgun (WGS) entry which is preliminary data.</text>
</comment>
<evidence type="ECO:0000256" key="4">
    <source>
        <dbReference type="ARBA" id="ARBA00022884"/>
    </source>
</evidence>
<keyword evidence="5 6" id="KW-0648">Protein biosynthesis</keyword>
<evidence type="ECO:0000256" key="3">
    <source>
        <dbReference type="ARBA" id="ARBA00022845"/>
    </source>
</evidence>
<dbReference type="Proteomes" id="UP000245699">
    <property type="component" value="Unassembled WGS sequence"/>
</dbReference>
<keyword evidence="8" id="KW-1185">Reference proteome</keyword>
<reference evidence="7 8" key="1">
    <citation type="journal article" date="2018" name="MBio">
        <title>Comparative Genomics Reveals the Core Gene Toolbox for the Fungus-Insect Symbiosis.</title>
        <authorList>
            <person name="Wang Y."/>
            <person name="Stata M."/>
            <person name="Wang W."/>
            <person name="Stajich J.E."/>
            <person name="White M.M."/>
            <person name="Moncalvo J.M."/>
        </authorList>
    </citation>
    <scope>NUCLEOTIDE SEQUENCE [LARGE SCALE GENOMIC DNA]</scope>
    <source>
        <strain evidence="7 8">AUS-77-4</strain>
    </source>
</reference>
<keyword evidence="3" id="KW-0810">Translation regulation</keyword>
<dbReference type="PANTHER" id="PTHR11960:SF8">
    <property type="entry name" value="EUKARYOTIC TRANSLATION INITIATION FACTOR 4E1-RELATED"/>
    <property type="match status" value="1"/>
</dbReference>
<evidence type="ECO:0000313" key="8">
    <source>
        <dbReference type="Proteomes" id="UP000245699"/>
    </source>
</evidence>
<evidence type="ECO:0000256" key="1">
    <source>
        <dbReference type="ARBA" id="ARBA00009860"/>
    </source>
</evidence>
<evidence type="ECO:0000256" key="6">
    <source>
        <dbReference type="RuleBase" id="RU004374"/>
    </source>
</evidence>
<evidence type="ECO:0000256" key="5">
    <source>
        <dbReference type="ARBA" id="ARBA00022917"/>
    </source>
</evidence>
<dbReference type="GO" id="GO:0000340">
    <property type="term" value="F:RNA 7-methylguanosine cap binding"/>
    <property type="evidence" value="ECO:0007669"/>
    <property type="project" value="TreeGrafter"/>
</dbReference>
<dbReference type="InterPro" id="IPR023398">
    <property type="entry name" value="TIF_eIF4e-like"/>
</dbReference>
<keyword evidence="4 6" id="KW-0694">RNA-binding</keyword>
<dbReference type="GO" id="GO:0003743">
    <property type="term" value="F:translation initiation factor activity"/>
    <property type="evidence" value="ECO:0007669"/>
    <property type="project" value="UniProtKB-KW"/>
</dbReference>
<protein>
    <recommendedName>
        <fullName evidence="9">Eukaryotic translation initiation factor 4E</fullName>
    </recommendedName>
</protein>
<evidence type="ECO:0008006" key="9">
    <source>
        <dbReference type="Google" id="ProtNLM"/>
    </source>
</evidence>
<accession>A0A2T9YZY8</accession>
<name>A0A2T9YZY8_9FUNG</name>
<dbReference type="STRING" id="61424.A0A2T9YZY8"/>
<dbReference type="GO" id="GO:0016281">
    <property type="term" value="C:eukaryotic translation initiation factor 4F complex"/>
    <property type="evidence" value="ECO:0007669"/>
    <property type="project" value="TreeGrafter"/>
</dbReference>
<sequence length="188" mass="21525">MAAVDDSIKTVFTEPVNYNVVHPLQNEWTLWYDNPNKKTSQQNWTQNLKELVTVRTVEDFWSVINSTSMVNEIPLGSNYHLFKKGIKPMWEDKANEKGGKWSCTFNRNNADTINDVWINAILALIGENYDSDEICGIVFSNRKVCFRIGLWIKSHSNRPECDKIGAKFKSSMGSAAEKFDYQPHNKGA</sequence>
<comment type="similarity">
    <text evidence="1 6">Belongs to the eukaryotic initiation factor 4E family.</text>
</comment>
<dbReference type="SUPFAM" id="SSF55418">
    <property type="entry name" value="eIF4e-like"/>
    <property type="match status" value="1"/>
</dbReference>
<evidence type="ECO:0000256" key="2">
    <source>
        <dbReference type="ARBA" id="ARBA00022540"/>
    </source>
</evidence>
<dbReference type="OrthoDB" id="590761at2759"/>